<dbReference type="InterPro" id="IPR036890">
    <property type="entry name" value="HATPase_C_sf"/>
</dbReference>
<dbReference type="GO" id="GO:0005524">
    <property type="term" value="F:ATP binding"/>
    <property type="evidence" value="ECO:0007669"/>
    <property type="project" value="InterPro"/>
</dbReference>
<dbReference type="NCBIfam" id="TIGR00585">
    <property type="entry name" value="mutl"/>
    <property type="match status" value="1"/>
</dbReference>
<dbReference type="GO" id="GO:0016887">
    <property type="term" value="F:ATP hydrolysis activity"/>
    <property type="evidence" value="ECO:0007669"/>
    <property type="project" value="InterPro"/>
</dbReference>
<evidence type="ECO:0000313" key="2">
    <source>
        <dbReference type="EMBL" id="ETJ01213.1"/>
    </source>
</evidence>
<dbReference type="GO" id="GO:0032300">
    <property type="term" value="C:mismatch repair complex"/>
    <property type="evidence" value="ECO:0007669"/>
    <property type="project" value="InterPro"/>
</dbReference>
<dbReference type="PROSITE" id="PS00058">
    <property type="entry name" value="DNA_MISMATCH_REPAIR_1"/>
    <property type="match status" value="1"/>
</dbReference>
<dbReference type="Pfam" id="PF13589">
    <property type="entry name" value="HATPase_c_3"/>
    <property type="match status" value="1"/>
</dbReference>
<dbReference type="PANTHER" id="PTHR10073">
    <property type="entry name" value="DNA MISMATCH REPAIR PROTEIN MLH, PMS, MUTL"/>
    <property type="match status" value="1"/>
</dbReference>
<gene>
    <name evidence="2" type="ORF">Q619_VDC00135G0002</name>
</gene>
<dbReference type="SUPFAM" id="SSF55874">
    <property type="entry name" value="ATPase domain of HSP90 chaperone/DNA topoisomerase II/histidine kinase"/>
    <property type="match status" value="1"/>
</dbReference>
<dbReference type="PANTHER" id="PTHR10073:SF12">
    <property type="entry name" value="DNA MISMATCH REPAIR PROTEIN MLH1"/>
    <property type="match status" value="1"/>
</dbReference>
<dbReference type="GO" id="GO:0006298">
    <property type="term" value="P:mismatch repair"/>
    <property type="evidence" value="ECO:0007669"/>
    <property type="project" value="InterPro"/>
</dbReference>
<evidence type="ECO:0008006" key="4">
    <source>
        <dbReference type="Google" id="ProtNLM"/>
    </source>
</evidence>
<feature type="non-terminal residue" evidence="2">
    <location>
        <position position="114"/>
    </location>
</feature>
<evidence type="ECO:0000313" key="3">
    <source>
        <dbReference type="Proteomes" id="UP000018855"/>
    </source>
</evidence>
<accession>W1V5C8</accession>
<dbReference type="Proteomes" id="UP000018855">
    <property type="component" value="Unassembled WGS sequence"/>
</dbReference>
<comment type="caution">
    <text evidence="2">The sequence shown here is derived from an EMBL/GenBank/DDBJ whole genome shotgun (WGS) entry which is preliminary data.</text>
</comment>
<proteinExistence type="inferred from homology"/>
<evidence type="ECO:0000256" key="1">
    <source>
        <dbReference type="ARBA" id="ARBA00006082"/>
    </source>
</evidence>
<protein>
    <recommendedName>
        <fullName evidence="4">DNA mismatch repair protein MutL</fullName>
    </recommendedName>
</protein>
<dbReference type="GO" id="GO:0030983">
    <property type="term" value="F:mismatched DNA binding"/>
    <property type="evidence" value="ECO:0007669"/>
    <property type="project" value="InterPro"/>
</dbReference>
<reference evidence="2 3" key="1">
    <citation type="submission" date="2013-12" db="EMBL/GenBank/DDBJ databases">
        <title>A Varibaculum cambriense genome reconstructed from a premature infant gut community with otherwise low bacterial novelty that shifts toward anaerobic metabolism during the third week of life.</title>
        <authorList>
            <person name="Brown C.T."/>
            <person name="Sharon I."/>
            <person name="Thomas B.C."/>
            <person name="Castelle C.J."/>
            <person name="Morowitz M.J."/>
            <person name="Banfield J.F."/>
        </authorList>
    </citation>
    <scope>NUCLEOTIDE SEQUENCE [LARGE SCALE GENOMIC DNA]</scope>
    <source>
        <strain evidence="3">DORA_11</strain>
    </source>
</reference>
<dbReference type="GO" id="GO:0140664">
    <property type="term" value="F:ATP-dependent DNA damage sensor activity"/>
    <property type="evidence" value="ECO:0007669"/>
    <property type="project" value="InterPro"/>
</dbReference>
<dbReference type="InterPro" id="IPR014762">
    <property type="entry name" value="DNA_mismatch_repair_CS"/>
</dbReference>
<dbReference type="EMBL" id="AZMJ01000135">
    <property type="protein sequence ID" value="ETJ01213.1"/>
    <property type="molecule type" value="Genomic_DNA"/>
</dbReference>
<comment type="similarity">
    <text evidence="1">Belongs to the DNA mismatch repair MutL/HexB family.</text>
</comment>
<sequence length="114" mass="12182">MATIHVLDETTINKIAAGEVVERPASVIKELIENSIDASATNIEVEIGEGGVAYMRITDNGIGMTEEDARLAILRHATSKIQQVEDLFDIASLGFRGEALASIASVSHFSLTIV</sequence>
<dbReference type="Gene3D" id="3.30.565.10">
    <property type="entry name" value="Histidine kinase-like ATPase, C-terminal domain"/>
    <property type="match status" value="1"/>
</dbReference>
<name>W1V5C8_9FIRM</name>
<dbReference type="AlphaFoldDB" id="W1V5C8"/>
<dbReference type="InterPro" id="IPR038973">
    <property type="entry name" value="MutL/Mlh/Pms-like"/>
</dbReference>
<dbReference type="InterPro" id="IPR002099">
    <property type="entry name" value="MutL/Mlh/PMS"/>
</dbReference>
<organism evidence="2 3">
    <name type="scientific">Veillonella dispar DORA_11</name>
    <dbReference type="NCBI Taxonomy" id="1403949"/>
    <lineage>
        <taxon>Bacteria</taxon>
        <taxon>Bacillati</taxon>
        <taxon>Bacillota</taxon>
        <taxon>Negativicutes</taxon>
        <taxon>Veillonellales</taxon>
        <taxon>Veillonellaceae</taxon>
        <taxon>Veillonella</taxon>
    </lineage>
</organism>